<proteinExistence type="inferred from homology"/>
<feature type="signal peptide" evidence="6">
    <location>
        <begin position="1"/>
        <end position="30"/>
    </location>
</feature>
<evidence type="ECO:0000256" key="4">
    <source>
        <dbReference type="ARBA" id="ARBA00022729"/>
    </source>
</evidence>
<evidence type="ECO:0000313" key="8">
    <source>
        <dbReference type="Proteomes" id="UP000250140"/>
    </source>
</evidence>
<reference evidence="7 8" key="1">
    <citation type="journal article" date="2016" name="Nat. Commun.">
        <title>Ectomycorrhizal ecology is imprinted in the genome of the dominant symbiotic fungus Cenococcum geophilum.</title>
        <authorList>
            <consortium name="DOE Joint Genome Institute"/>
            <person name="Peter M."/>
            <person name="Kohler A."/>
            <person name="Ohm R.A."/>
            <person name="Kuo A."/>
            <person name="Krutzmann J."/>
            <person name="Morin E."/>
            <person name="Arend M."/>
            <person name="Barry K.W."/>
            <person name="Binder M."/>
            <person name="Choi C."/>
            <person name="Clum A."/>
            <person name="Copeland A."/>
            <person name="Grisel N."/>
            <person name="Haridas S."/>
            <person name="Kipfer T."/>
            <person name="LaButti K."/>
            <person name="Lindquist E."/>
            <person name="Lipzen A."/>
            <person name="Maire R."/>
            <person name="Meier B."/>
            <person name="Mihaltcheva S."/>
            <person name="Molinier V."/>
            <person name="Murat C."/>
            <person name="Poggeler S."/>
            <person name="Quandt C.A."/>
            <person name="Sperisen C."/>
            <person name="Tritt A."/>
            <person name="Tisserant E."/>
            <person name="Crous P.W."/>
            <person name="Henrissat B."/>
            <person name="Nehls U."/>
            <person name="Egli S."/>
            <person name="Spatafora J.W."/>
            <person name="Grigoriev I.V."/>
            <person name="Martin F.M."/>
        </authorList>
    </citation>
    <scope>NUCLEOTIDE SEQUENCE [LARGE SCALE GENOMIC DNA]</scope>
    <source>
        <strain evidence="7 8">CBS 207.34</strain>
    </source>
</reference>
<evidence type="ECO:0000256" key="1">
    <source>
        <dbReference type="ARBA" id="ARBA00004613"/>
    </source>
</evidence>
<dbReference type="PANTHER" id="PTHR13234:SF8">
    <property type="entry name" value="GAMMA-INTERFERON-INDUCIBLE LYSOSOMAL THIOL REDUCTASE"/>
    <property type="match status" value="1"/>
</dbReference>
<sequence length="234" mass="26619">MPRRSSTGKPSRFHAAAFVFIIGLFWLARSFQCQDPTHDHFTETKVPLEVHIMSKCPDARDCLQELVLPTMQNVSNKVKFRLSYIGRVTNDDDGVQCMHGQTECLGNILELCAASLYPDPKIYLGFTMCLSRNYKDIPERDLVQDCALEHGIDFDNLNHCVSRDDGAFAMGMLRDSVERSAEANVTKSCTIRLNNEIRCIRDDGKWKDCKDGFTPEDLVRDINNLYKTAQGWSE</sequence>
<protein>
    <submittedName>
        <fullName evidence="7">Uncharacterized protein</fullName>
    </submittedName>
</protein>
<evidence type="ECO:0000256" key="2">
    <source>
        <dbReference type="ARBA" id="ARBA00005679"/>
    </source>
</evidence>
<keyword evidence="5" id="KW-0325">Glycoprotein</keyword>
<name>A0A8E2EY14_9PEZI</name>
<dbReference type="GO" id="GO:0016671">
    <property type="term" value="F:oxidoreductase activity, acting on a sulfur group of donors, disulfide as acceptor"/>
    <property type="evidence" value="ECO:0007669"/>
    <property type="project" value="InterPro"/>
</dbReference>
<accession>A0A8E2EY14</accession>
<evidence type="ECO:0000256" key="6">
    <source>
        <dbReference type="SAM" id="SignalP"/>
    </source>
</evidence>
<comment type="similarity">
    <text evidence="2">Belongs to the GILT family.</text>
</comment>
<organism evidence="7 8">
    <name type="scientific">Glonium stellatum</name>
    <dbReference type="NCBI Taxonomy" id="574774"/>
    <lineage>
        <taxon>Eukaryota</taxon>
        <taxon>Fungi</taxon>
        <taxon>Dikarya</taxon>
        <taxon>Ascomycota</taxon>
        <taxon>Pezizomycotina</taxon>
        <taxon>Dothideomycetes</taxon>
        <taxon>Pleosporomycetidae</taxon>
        <taxon>Gloniales</taxon>
        <taxon>Gloniaceae</taxon>
        <taxon>Glonium</taxon>
    </lineage>
</organism>
<dbReference type="Pfam" id="PF03227">
    <property type="entry name" value="GILT"/>
    <property type="match status" value="1"/>
</dbReference>
<evidence type="ECO:0000256" key="5">
    <source>
        <dbReference type="ARBA" id="ARBA00023180"/>
    </source>
</evidence>
<feature type="chain" id="PRO_5034068425" evidence="6">
    <location>
        <begin position="31"/>
        <end position="234"/>
    </location>
</feature>
<dbReference type="EMBL" id="KV750020">
    <property type="protein sequence ID" value="OCL06626.1"/>
    <property type="molecule type" value="Genomic_DNA"/>
</dbReference>
<dbReference type="InterPro" id="IPR004911">
    <property type="entry name" value="Interferon-induced_GILT"/>
</dbReference>
<comment type="subcellular location">
    <subcellularLocation>
        <location evidence="1">Secreted</location>
    </subcellularLocation>
</comment>
<dbReference type="GO" id="GO:0005576">
    <property type="term" value="C:extracellular region"/>
    <property type="evidence" value="ECO:0007669"/>
    <property type="project" value="UniProtKB-SubCell"/>
</dbReference>
<dbReference type="Proteomes" id="UP000250140">
    <property type="component" value="Unassembled WGS sequence"/>
</dbReference>
<keyword evidence="3" id="KW-0964">Secreted</keyword>
<dbReference type="OrthoDB" id="958254at2759"/>
<gene>
    <name evidence="7" type="ORF">AOQ84DRAFT_296636</name>
</gene>
<evidence type="ECO:0000256" key="3">
    <source>
        <dbReference type="ARBA" id="ARBA00022525"/>
    </source>
</evidence>
<keyword evidence="4 6" id="KW-0732">Signal</keyword>
<dbReference type="PANTHER" id="PTHR13234">
    <property type="entry name" value="GAMMA-INTERFERON INDUCIBLE LYSOSOMAL THIOL REDUCTASE GILT"/>
    <property type="match status" value="1"/>
</dbReference>
<dbReference type="AlphaFoldDB" id="A0A8E2EY14"/>
<evidence type="ECO:0000313" key="7">
    <source>
        <dbReference type="EMBL" id="OCL06626.1"/>
    </source>
</evidence>
<keyword evidence="8" id="KW-1185">Reference proteome</keyword>